<name>A0A8H5NLN6_9HYPO</name>
<reference evidence="2 3" key="1">
    <citation type="submission" date="2020-05" db="EMBL/GenBank/DDBJ databases">
        <title>Identification and distribution of gene clusters putatively required for synthesis of sphingolipid metabolism inhibitors in phylogenetically diverse species of the filamentous fungus Fusarium.</title>
        <authorList>
            <person name="Kim H.-S."/>
            <person name="Busman M."/>
            <person name="Brown D.W."/>
            <person name="Divon H."/>
            <person name="Uhlig S."/>
            <person name="Proctor R.H."/>
        </authorList>
    </citation>
    <scope>NUCLEOTIDE SEQUENCE [LARGE SCALE GENOMIC DNA]</scope>
    <source>
        <strain evidence="2 3">NRRL 25211</strain>
    </source>
</reference>
<evidence type="ECO:0000313" key="3">
    <source>
        <dbReference type="Proteomes" id="UP000544095"/>
    </source>
</evidence>
<accession>A0A8H5NLN6</accession>
<proteinExistence type="predicted"/>
<keyword evidence="3" id="KW-1185">Reference proteome</keyword>
<evidence type="ECO:0000256" key="1">
    <source>
        <dbReference type="SAM" id="MobiDB-lite"/>
    </source>
</evidence>
<sequence length="252" mass="27981">MEQLQSAKSALERALAEVEAAIAALSAAENEASQECSESLGSSESSDELSNGQCQHRPSKASVHVDHEEAPDYGGFDPRFQQDIWVRPKPPGDSSFSIELLWCAAAAGQYGDGEEFPIFILRHRNAARCPSGVRCATSHWELIADDLPAREKGCIELQLVCLSTRHVELQMSSMNNGYFYDDRDLITIPPCRLHNDLLPDFSSVTAAGYQVVLFRLIESWEDKRLTGVVDGGVWMDNHGRLLFDMYRQCGNT</sequence>
<evidence type="ECO:0000313" key="2">
    <source>
        <dbReference type="EMBL" id="KAF5571102.1"/>
    </source>
</evidence>
<dbReference type="Proteomes" id="UP000544095">
    <property type="component" value="Unassembled WGS sequence"/>
</dbReference>
<feature type="compositionally biased region" description="Low complexity" evidence="1">
    <location>
        <begin position="33"/>
        <end position="50"/>
    </location>
</feature>
<organism evidence="2 3">
    <name type="scientific">Fusarium pseudoanthophilum</name>
    <dbReference type="NCBI Taxonomy" id="48495"/>
    <lineage>
        <taxon>Eukaryota</taxon>
        <taxon>Fungi</taxon>
        <taxon>Dikarya</taxon>
        <taxon>Ascomycota</taxon>
        <taxon>Pezizomycotina</taxon>
        <taxon>Sordariomycetes</taxon>
        <taxon>Hypocreomycetidae</taxon>
        <taxon>Hypocreales</taxon>
        <taxon>Nectriaceae</taxon>
        <taxon>Fusarium</taxon>
        <taxon>Fusarium fujikuroi species complex</taxon>
    </lineage>
</organism>
<gene>
    <name evidence="2" type="ORF">FPANT_13615</name>
</gene>
<protein>
    <submittedName>
        <fullName evidence="2">Uncharacterized protein</fullName>
    </submittedName>
</protein>
<dbReference type="EMBL" id="JAAOAR010001083">
    <property type="protein sequence ID" value="KAF5571102.1"/>
    <property type="molecule type" value="Genomic_DNA"/>
</dbReference>
<feature type="region of interest" description="Disordered" evidence="1">
    <location>
        <begin position="33"/>
        <end position="72"/>
    </location>
</feature>
<dbReference type="AlphaFoldDB" id="A0A8H5NLN6"/>
<comment type="caution">
    <text evidence="2">The sequence shown here is derived from an EMBL/GenBank/DDBJ whole genome shotgun (WGS) entry which is preliminary data.</text>
</comment>